<dbReference type="Proteomes" id="UP000504629">
    <property type="component" value="Unplaced"/>
</dbReference>
<evidence type="ECO:0000313" key="3">
    <source>
        <dbReference type="RefSeq" id="XP_028038832.1"/>
    </source>
</evidence>
<keyword evidence="1" id="KW-0812">Transmembrane</keyword>
<evidence type="ECO:0000256" key="1">
    <source>
        <dbReference type="SAM" id="Phobius"/>
    </source>
</evidence>
<protein>
    <submittedName>
        <fullName evidence="3">Uncharacterized protein LOC114249446</fullName>
    </submittedName>
</protein>
<keyword evidence="1" id="KW-0472">Membrane</keyword>
<reference evidence="3" key="1">
    <citation type="submission" date="2025-08" db="UniProtKB">
        <authorList>
            <consortium name="RefSeq"/>
        </authorList>
    </citation>
    <scope>IDENTIFICATION</scope>
    <source>
        <tissue evidence="3">Silk gland</tissue>
    </source>
</reference>
<keyword evidence="2" id="KW-1185">Reference proteome</keyword>
<evidence type="ECO:0000313" key="2">
    <source>
        <dbReference type="Proteomes" id="UP000504629"/>
    </source>
</evidence>
<dbReference type="OrthoDB" id="7438460at2759"/>
<name>A0A6J2KD19_BOMMA</name>
<dbReference type="AlphaFoldDB" id="A0A6J2KD19"/>
<proteinExistence type="predicted"/>
<dbReference type="RefSeq" id="XP_028038832.1">
    <property type="nucleotide sequence ID" value="XM_028183031.1"/>
</dbReference>
<keyword evidence="1" id="KW-1133">Transmembrane helix</keyword>
<dbReference type="KEGG" id="bman:114249446"/>
<sequence length="157" mass="17850">MTQNEYGTTKQRFVLIQQGEPVVINTRSCAHVSLTMKLMLFAAVLCVILWLGASVPINMERRLVNRPPRDEVMGLSRPKRHQINAPVKGRQSPHRRGGIEHMLRKGEYVCGDKICRLKPGEEPAGCNGICQFPIDPMHYDGQPQRRFGQTINAKERF</sequence>
<organism evidence="2 3">
    <name type="scientific">Bombyx mandarina</name>
    <name type="common">Wild silk moth</name>
    <name type="synonym">Wild silkworm</name>
    <dbReference type="NCBI Taxonomy" id="7092"/>
    <lineage>
        <taxon>Eukaryota</taxon>
        <taxon>Metazoa</taxon>
        <taxon>Ecdysozoa</taxon>
        <taxon>Arthropoda</taxon>
        <taxon>Hexapoda</taxon>
        <taxon>Insecta</taxon>
        <taxon>Pterygota</taxon>
        <taxon>Neoptera</taxon>
        <taxon>Endopterygota</taxon>
        <taxon>Lepidoptera</taxon>
        <taxon>Glossata</taxon>
        <taxon>Ditrysia</taxon>
        <taxon>Bombycoidea</taxon>
        <taxon>Bombycidae</taxon>
        <taxon>Bombycinae</taxon>
        <taxon>Bombyx</taxon>
    </lineage>
</organism>
<feature type="transmembrane region" description="Helical" evidence="1">
    <location>
        <begin position="38"/>
        <end position="59"/>
    </location>
</feature>
<dbReference type="GeneID" id="114249446"/>
<accession>A0A6J2KD19</accession>
<gene>
    <name evidence="3" type="primary">LOC114249446</name>
</gene>